<feature type="chain" id="PRO_5011627416" evidence="1">
    <location>
        <begin position="19"/>
        <end position="190"/>
    </location>
</feature>
<feature type="signal peptide" evidence="1">
    <location>
        <begin position="1"/>
        <end position="18"/>
    </location>
</feature>
<dbReference type="Pfam" id="PF07486">
    <property type="entry name" value="Hydrolase_2"/>
    <property type="match status" value="1"/>
</dbReference>
<evidence type="ECO:0000259" key="2">
    <source>
        <dbReference type="Pfam" id="PF07486"/>
    </source>
</evidence>
<dbReference type="Proteomes" id="UP000199118">
    <property type="component" value="Unassembled WGS sequence"/>
</dbReference>
<dbReference type="OrthoDB" id="9785345at2"/>
<gene>
    <name evidence="3" type="ORF">SAMN05444336_102269</name>
</gene>
<evidence type="ECO:0000313" key="3">
    <source>
        <dbReference type="EMBL" id="SDW75743.1"/>
    </source>
</evidence>
<evidence type="ECO:0000313" key="4">
    <source>
        <dbReference type="Proteomes" id="UP000199118"/>
    </source>
</evidence>
<dbReference type="RefSeq" id="WP_143040249.1">
    <property type="nucleotide sequence ID" value="NZ_FNMZ01000002.1"/>
</dbReference>
<feature type="domain" description="Cell wall hydrolase SleB" evidence="2">
    <location>
        <begin position="84"/>
        <end position="184"/>
    </location>
</feature>
<dbReference type="STRING" id="356660.SAMN05444336_102269"/>
<keyword evidence="1" id="KW-0732">Signal</keyword>
<dbReference type="EMBL" id="FNMZ01000002">
    <property type="protein sequence ID" value="SDW75743.1"/>
    <property type="molecule type" value="Genomic_DNA"/>
</dbReference>
<dbReference type="Gene3D" id="1.10.10.2520">
    <property type="entry name" value="Cell wall hydrolase SleB, domain 1"/>
    <property type="match status" value="1"/>
</dbReference>
<evidence type="ECO:0000256" key="1">
    <source>
        <dbReference type="SAM" id="SignalP"/>
    </source>
</evidence>
<keyword evidence="4" id="KW-1185">Reference proteome</keyword>
<organism evidence="3 4">
    <name type="scientific">Albimonas donghaensis</name>
    <dbReference type="NCBI Taxonomy" id="356660"/>
    <lineage>
        <taxon>Bacteria</taxon>
        <taxon>Pseudomonadati</taxon>
        <taxon>Pseudomonadota</taxon>
        <taxon>Alphaproteobacteria</taxon>
        <taxon>Rhodobacterales</taxon>
        <taxon>Paracoccaceae</taxon>
        <taxon>Albimonas</taxon>
    </lineage>
</organism>
<name>A0A1H2W515_9RHOB</name>
<dbReference type="InterPro" id="IPR011105">
    <property type="entry name" value="Cell_wall_hydrolase_SleB"/>
</dbReference>
<dbReference type="GO" id="GO:0016787">
    <property type="term" value="F:hydrolase activity"/>
    <property type="evidence" value="ECO:0007669"/>
    <property type="project" value="UniProtKB-KW"/>
</dbReference>
<protein>
    <submittedName>
        <fullName evidence="3">Cell Wall Hydrolase</fullName>
    </submittedName>
</protein>
<sequence length="190" mass="20845">MKLIATIAFIAAAALVSACEQGPRTIRVSQSDGDVGLSMQEVKPPQGVARGAGAVDHDPDPDEMMCLARALYFEARSQRDREVEAVAHVVLNRVAHPQFPDTVCGVVREGGQTRPCQFSWYCDGRSDEMTNPHQAARMVGIAREALAGESEDPTNGANMFHTTRILPFWTRSADGGQRIGAHRFWRLVNR</sequence>
<dbReference type="PROSITE" id="PS51257">
    <property type="entry name" value="PROKAR_LIPOPROTEIN"/>
    <property type="match status" value="1"/>
</dbReference>
<proteinExistence type="predicted"/>
<reference evidence="3 4" key="1">
    <citation type="submission" date="2016-10" db="EMBL/GenBank/DDBJ databases">
        <authorList>
            <person name="de Groot N.N."/>
        </authorList>
    </citation>
    <scope>NUCLEOTIDE SEQUENCE [LARGE SCALE GENOMIC DNA]</scope>
    <source>
        <strain evidence="3 4">DSM 17890</strain>
    </source>
</reference>
<dbReference type="InterPro" id="IPR042047">
    <property type="entry name" value="SleB_dom1"/>
</dbReference>
<keyword evidence="3" id="KW-0378">Hydrolase</keyword>
<dbReference type="AlphaFoldDB" id="A0A1H2W515"/>
<accession>A0A1H2W515</accession>